<dbReference type="Proteomes" id="UP001596190">
    <property type="component" value="Unassembled WGS sequence"/>
</dbReference>
<accession>A0ABW1T8W9</accession>
<keyword evidence="4 7" id="KW-0418">Kinase</keyword>
<dbReference type="Gene3D" id="3.40.1190.20">
    <property type="match status" value="1"/>
</dbReference>
<reference evidence="8" key="1">
    <citation type="journal article" date="2019" name="Int. J. Syst. Evol. Microbiol.">
        <title>The Global Catalogue of Microorganisms (GCM) 10K type strain sequencing project: providing services to taxonomists for standard genome sequencing and annotation.</title>
        <authorList>
            <consortium name="The Broad Institute Genomics Platform"/>
            <consortium name="The Broad Institute Genome Sequencing Center for Infectious Disease"/>
            <person name="Wu L."/>
            <person name="Ma J."/>
        </authorList>
    </citation>
    <scope>NUCLEOTIDE SEQUENCE [LARGE SCALE GENOMIC DNA]</scope>
    <source>
        <strain evidence="8">CCM 8950</strain>
    </source>
</reference>
<evidence type="ECO:0000256" key="5">
    <source>
        <dbReference type="ARBA" id="ARBA00022840"/>
    </source>
</evidence>
<keyword evidence="3" id="KW-0547">Nucleotide-binding</keyword>
<dbReference type="EMBL" id="JBHSSA010000050">
    <property type="protein sequence ID" value="MFC6254199.1"/>
    <property type="molecule type" value="Genomic_DNA"/>
</dbReference>
<evidence type="ECO:0000256" key="4">
    <source>
        <dbReference type="ARBA" id="ARBA00022777"/>
    </source>
</evidence>
<evidence type="ECO:0000256" key="3">
    <source>
        <dbReference type="ARBA" id="ARBA00022741"/>
    </source>
</evidence>
<evidence type="ECO:0000259" key="6">
    <source>
        <dbReference type="Pfam" id="PF08543"/>
    </source>
</evidence>
<dbReference type="PANTHER" id="PTHR10534">
    <property type="entry name" value="PYRIDOXAL KINASE"/>
    <property type="match status" value="1"/>
</dbReference>
<protein>
    <recommendedName>
        <fullName evidence="1">pyridoxal kinase</fullName>
        <ecNumber evidence="1">2.7.1.35</ecNumber>
    </recommendedName>
</protein>
<organism evidence="7 8">
    <name type="scientific">Secundilactobacillus hailunensis</name>
    <dbReference type="NCBI Taxonomy" id="2559923"/>
    <lineage>
        <taxon>Bacteria</taxon>
        <taxon>Bacillati</taxon>
        <taxon>Bacillota</taxon>
        <taxon>Bacilli</taxon>
        <taxon>Lactobacillales</taxon>
        <taxon>Lactobacillaceae</taxon>
        <taxon>Secundilactobacillus</taxon>
    </lineage>
</organism>
<evidence type="ECO:0000313" key="8">
    <source>
        <dbReference type="Proteomes" id="UP001596190"/>
    </source>
</evidence>
<proteinExistence type="predicted"/>
<dbReference type="InterPro" id="IPR004625">
    <property type="entry name" value="PyrdxlKinase"/>
</dbReference>
<evidence type="ECO:0000256" key="1">
    <source>
        <dbReference type="ARBA" id="ARBA00012104"/>
    </source>
</evidence>
<evidence type="ECO:0000256" key="2">
    <source>
        <dbReference type="ARBA" id="ARBA00022679"/>
    </source>
</evidence>
<dbReference type="RefSeq" id="WP_137630331.1">
    <property type="nucleotide sequence ID" value="NZ_BJDO01000006.1"/>
</dbReference>
<keyword evidence="2" id="KW-0808">Transferase</keyword>
<feature type="domain" description="Pyridoxamine kinase/Phosphomethylpyrimidine kinase" evidence="6">
    <location>
        <begin position="35"/>
        <end position="260"/>
    </location>
</feature>
<sequence length="289" mass="30865">MVEQSIHNQPFLVAEDLSAVGTMSLGVAIPILAALGVPTAVLPTQVLSTQTEGFGTPAKQFSPTWLTATIAHWQQEHIQLSGGLIGYVGQIELLKQLAKLVVSQQVQPLIVDPVMGDDGALYPGLTTAYVTVMQQLVTHADVITPNWTEAHLLTGTKMTAEQPDQAAISAMLSALATLCGEHTRVVITGIPGNDTILTAYQNGQTQRTVSTPRRPGHFYGSGDVFAALLSVALMRQVNFDTAVAIAVKGDTIALDQTSEAGYQRRFGMQLSQLLTWLTQKVATNLDSTC</sequence>
<dbReference type="GO" id="GO:0016301">
    <property type="term" value="F:kinase activity"/>
    <property type="evidence" value="ECO:0007669"/>
    <property type="project" value="UniProtKB-KW"/>
</dbReference>
<dbReference type="SUPFAM" id="SSF53613">
    <property type="entry name" value="Ribokinase-like"/>
    <property type="match status" value="1"/>
</dbReference>
<keyword evidence="8" id="KW-1185">Reference proteome</keyword>
<name>A0ABW1T8W9_9LACO</name>
<dbReference type="InterPro" id="IPR029056">
    <property type="entry name" value="Ribokinase-like"/>
</dbReference>
<dbReference type="PANTHER" id="PTHR10534:SF2">
    <property type="entry name" value="PYRIDOXAL KINASE"/>
    <property type="match status" value="1"/>
</dbReference>
<keyword evidence="5" id="KW-0067">ATP-binding</keyword>
<dbReference type="EC" id="2.7.1.35" evidence="1"/>
<dbReference type="InterPro" id="IPR013749">
    <property type="entry name" value="PM/HMP-P_kinase-1"/>
</dbReference>
<evidence type="ECO:0000313" key="7">
    <source>
        <dbReference type="EMBL" id="MFC6254199.1"/>
    </source>
</evidence>
<comment type="caution">
    <text evidence="7">The sequence shown here is derived from an EMBL/GenBank/DDBJ whole genome shotgun (WGS) entry which is preliminary data.</text>
</comment>
<gene>
    <name evidence="7" type="ORF">ACFP1H_06320</name>
</gene>
<dbReference type="Pfam" id="PF08543">
    <property type="entry name" value="Phos_pyr_kin"/>
    <property type="match status" value="1"/>
</dbReference>